<keyword evidence="3" id="KW-1185">Reference proteome</keyword>
<dbReference type="EMBL" id="LVVM01004382">
    <property type="protein sequence ID" value="OJA13052.1"/>
    <property type="molecule type" value="Genomic_DNA"/>
</dbReference>
<organism evidence="2 3">
    <name type="scientific">Rhizopogon vesiculosus</name>
    <dbReference type="NCBI Taxonomy" id="180088"/>
    <lineage>
        <taxon>Eukaryota</taxon>
        <taxon>Fungi</taxon>
        <taxon>Dikarya</taxon>
        <taxon>Basidiomycota</taxon>
        <taxon>Agaricomycotina</taxon>
        <taxon>Agaricomycetes</taxon>
        <taxon>Agaricomycetidae</taxon>
        <taxon>Boletales</taxon>
        <taxon>Suillineae</taxon>
        <taxon>Rhizopogonaceae</taxon>
        <taxon>Rhizopogon</taxon>
    </lineage>
</organism>
<accession>A0A1J8QMP2</accession>
<evidence type="ECO:0000313" key="3">
    <source>
        <dbReference type="Proteomes" id="UP000183567"/>
    </source>
</evidence>
<feature type="non-terminal residue" evidence="2">
    <location>
        <position position="69"/>
    </location>
</feature>
<name>A0A1J8QMP2_9AGAM</name>
<proteinExistence type="predicted"/>
<dbReference type="AlphaFoldDB" id="A0A1J8QMP2"/>
<evidence type="ECO:0000256" key="1">
    <source>
        <dbReference type="SAM" id="MobiDB-lite"/>
    </source>
</evidence>
<dbReference type="OrthoDB" id="162969at2759"/>
<reference evidence="2 3" key="1">
    <citation type="submission" date="2016-03" db="EMBL/GenBank/DDBJ databases">
        <title>Comparative genomics of the ectomycorrhizal sister species Rhizopogon vinicolor and Rhizopogon vesiculosus (Basidiomycota: Boletales) reveals a divergence of the mating type B locus.</title>
        <authorList>
            <person name="Mujic A.B."/>
            <person name="Kuo A."/>
            <person name="Tritt A."/>
            <person name="Lipzen A."/>
            <person name="Chen C."/>
            <person name="Johnson J."/>
            <person name="Sharma A."/>
            <person name="Barry K."/>
            <person name="Grigoriev I.V."/>
            <person name="Spatafora J.W."/>
        </authorList>
    </citation>
    <scope>NUCLEOTIDE SEQUENCE [LARGE SCALE GENOMIC DNA]</scope>
    <source>
        <strain evidence="2 3">AM-OR11-056</strain>
    </source>
</reference>
<sequence length="69" mass="7701">MSTALKQKPHDKPAAYNRPVKRRKSAGPTPRTSAHSPECLTPRQNLTLSDWMAVYSFVDIHPNASQAEI</sequence>
<evidence type="ECO:0000313" key="2">
    <source>
        <dbReference type="EMBL" id="OJA13052.1"/>
    </source>
</evidence>
<feature type="region of interest" description="Disordered" evidence="1">
    <location>
        <begin position="1"/>
        <end position="41"/>
    </location>
</feature>
<protein>
    <submittedName>
        <fullName evidence="2">Uncharacterized protein</fullName>
    </submittedName>
</protein>
<dbReference type="Proteomes" id="UP000183567">
    <property type="component" value="Unassembled WGS sequence"/>
</dbReference>
<comment type="caution">
    <text evidence="2">The sequence shown here is derived from an EMBL/GenBank/DDBJ whole genome shotgun (WGS) entry which is preliminary data.</text>
</comment>
<gene>
    <name evidence="2" type="ORF">AZE42_11793</name>
</gene>